<sequence length="115" mass="13191">MIVLTTLEEDQLPYIQRWAEGKSTPWPWNREVKEKTLKTPGTWAFVVAFVEQNPGSPSATPLILLKNALPLYESPWLTWTGPLEATDWSRMKRRVLFHNPGLAGCLTEWESRLGL</sequence>
<protein>
    <submittedName>
        <fullName evidence="1">Uncharacterized protein</fullName>
    </submittedName>
</protein>
<dbReference type="Proteomes" id="UP001597282">
    <property type="component" value="Unassembled WGS sequence"/>
</dbReference>
<evidence type="ECO:0000313" key="2">
    <source>
        <dbReference type="Proteomes" id="UP001597282"/>
    </source>
</evidence>
<dbReference type="RefSeq" id="WP_380163121.1">
    <property type="nucleotide sequence ID" value="NZ_JBHTNU010000003.1"/>
</dbReference>
<comment type="caution">
    <text evidence="1">The sequence shown here is derived from an EMBL/GenBank/DDBJ whole genome shotgun (WGS) entry which is preliminary data.</text>
</comment>
<keyword evidence="2" id="KW-1185">Reference proteome</keyword>
<name>A0ABW4C890_9BACL</name>
<dbReference type="EMBL" id="JBHTNU010000003">
    <property type="protein sequence ID" value="MFD1426113.1"/>
    <property type="molecule type" value="Genomic_DNA"/>
</dbReference>
<gene>
    <name evidence="1" type="ORF">ACFQ4Y_04100</name>
</gene>
<reference evidence="2" key="1">
    <citation type="journal article" date="2019" name="Int. J. Syst. Evol. Microbiol.">
        <title>The Global Catalogue of Microorganisms (GCM) 10K type strain sequencing project: providing services to taxonomists for standard genome sequencing and annotation.</title>
        <authorList>
            <consortium name="The Broad Institute Genomics Platform"/>
            <consortium name="The Broad Institute Genome Sequencing Center for Infectious Disease"/>
            <person name="Wu L."/>
            <person name="Ma J."/>
        </authorList>
    </citation>
    <scope>NUCLEOTIDE SEQUENCE [LARGE SCALE GENOMIC DNA]</scope>
    <source>
        <strain evidence="2">S1</strain>
    </source>
</reference>
<accession>A0ABW4C890</accession>
<evidence type="ECO:0000313" key="1">
    <source>
        <dbReference type="EMBL" id="MFD1426113.1"/>
    </source>
</evidence>
<organism evidence="1 2">
    <name type="scientific">Kroppenstedtia sanguinis</name>
    <dbReference type="NCBI Taxonomy" id="1380684"/>
    <lineage>
        <taxon>Bacteria</taxon>
        <taxon>Bacillati</taxon>
        <taxon>Bacillota</taxon>
        <taxon>Bacilli</taxon>
        <taxon>Bacillales</taxon>
        <taxon>Thermoactinomycetaceae</taxon>
        <taxon>Kroppenstedtia</taxon>
    </lineage>
</organism>
<proteinExistence type="predicted"/>